<evidence type="ECO:0000313" key="12">
    <source>
        <dbReference type="EMBL" id="ANH81110.1"/>
    </source>
</evidence>
<evidence type="ECO:0000256" key="5">
    <source>
        <dbReference type="ARBA" id="ARBA00022763"/>
    </source>
</evidence>
<keyword evidence="10" id="KW-0175">Coiled coil</keyword>
<sequence>MLKQLQIRNYIIIDKLEINFSNGMNIVTGETGAGKSIILGALNLILGERADTGVLVDKEKKCVIEGIFDPGMAGEVQEFLESNELDLLPEITVRREIATNGKSRAFINDTPVNLSQLQQLSSLLVDLHQQFDTLQLGNTGFQIHVLDALASNGRFLNEYRSAFAEWQQAKKMLEQLKAQQVQSEKESDYNQFQYDELAAADFKENELEDIDESLKLLTHSEGIKAALAKAYNTLEEGEQPLVQQLKSMINGLHSYSNYHKQLPELVDRLSAAQVELQDVASELEHISNDIQYDPEKVEALSDRLSLGYKLQKKHGVQSTNELLLLQKELEERLQNVLQIQQDIDKQETATDDLFRKTEALAAKITQARRKQIGPFEKKVQELLAQVGMPNAVFKVAFEKKSLDVNGADAVDFLFDANKSGQFKPVNKVASGGELSRLMLCIKSLVAQRMNLPTLIFDEIDTGISGEAARQVGIIMKTLAANRQVVCITHQPQIAGRADAHFFVYKEVAGDKVTTGLRQLSIDERITAIAKMLSGEKPTAAALENAREMVQH</sequence>
<keyword evidence="4" id="KW-0547">Nucleotide-binding</keyword>
<name>A0A1A9I317_9BACT</name>
<dbReference type="CDD" id="cd03241">
    <property type="entry name" value="ABC_RecN"/>
    <property type="match status" value="1"/>
</dbReference>
<reference evidence="12 13" key="1">
    <citation type="submission" date="2016-05" db="EMBL/GenBank/DDBJ databases">
        <title>Niabella ginsenosidivorans BS26 whole genome sequencing.</title>
        <authorList>
            <person name="Im W.T."/>
            <person name="Siddiqi M.Z."/>
        </authorList>
    </citation>
    <scope>NUCLEOTIDE SEQUENCE [LARGE SCALE GENOMIC DNA]</scope>
    <source>
        <strain evidence="12 13">BS26</strain>
    </source>
</reference>
<keyword evidence="5 9" id="KW-0227">DNA damage</keyword>
<dbReference type="STRING" id="1176587.A8C56_09075"/>
<dbReference type="Gene3D" id="3.40.50.300">
    <property type="entry name" value="P-loop containing nucleotide triphosphate hydrolases"/>
    <property type="match status" value="2"/>
</dbReference>
<evidence type="ECO:0000256" key="6">
    <source>
        <dbReference type="ARBA" id="ARBA00022840"/>
    </source>
</evidence>
<evidence type="ECO:0000256" key="3">
    <source>
        <dbReference type="ARBA" id="ARBA00021315"/>
    </source>
</evidence>
<dbReference type="AlphaFoldDB" id="A0A1A9I317"/>
<evidence type="ECO:0000256" key="10">
    <source>
        <dbReference type="SAM" id="Coils"/>
    </source>
</evidence>
<proteinExistence type="inferred from homology"/>
<dbReference type="Pfam" id="PF02463">
    <property type="entry name" value="SMC_N"/>
    <property type="match status" value="1"/>
</dbReference>
<evidence type="ECO:0000313" key="13">
    <source>
        <dbReference type="Proteomes" id="UP000077667"/>
    </source>
</evidence>
<dbReference type="OrthoDB" id="9806954at2"/>
<comment type="similarity">
    <text evidence="2 9">Belongs to the RecN family.</text>
</comment>
<dbReference type="GO" id="GO:0006310">
    <property type="term" value="P:DNA recombination"/>
    <property type="evidence" value="ECO:0007669"/>
    <property type="project" value="InterPro"/>
</dbReference>
<dbReference type="InterPro" id="IPR003395">
    <property type="entry name" value="RecF/RecN/SMC_N"/>
</dbReference>
<evidence type="ECO:0000256" key="4">
    <source>
        <dbReference type="ARBA" id="ARBA00022741"/>
    </source>
</evidence>
<dbReference type="SUPFAM" id="SSF52540">
    <property type="entry name" value="P-loop containing nucleoside triphosphate hydrolases"/>
    <property type="match status" value="2"/>
</dbReference>
<accession>A0A1A9I317</accession>
<comment type="function">
    <text evidence="1 9">May be involved in recombinational repair of damaged DNA.</text>
</comment>
<organism evidence="12 13">
    <name type="scientific">Niabella ginsenosidivorans</name>
    <dbReference type="NCBI Taxonomy" id="1176587"/>
    <lineage>
        <taxon>Bacteria</taxon>
        <taxon>Pseudomonadati</taxon>
        <taxon>Bacteroidota</taxon>
        <taxon>Chitinophagia</taxon>
        <taxon>Chitinophagales</taxon>
        <taxon>Chitinophagaceae</taxon>
        <taxon>Niabella</taxon>
    </lineage>
</organism>
<gene>
    <name evidence="12" type="ORF">A8C56_09075</name>
</gene>
<dbReference type="GO" id="GO:0043590">
    <property type="term" value="C:bacterial nucleoid"/>
    <property type="evidence" value="ECO:0007669"/>
    <property type="project" value="TreeGrafter"/>
</dbReference>
<evidence type="ECO:0000256" key="7">
    <source>
        <dbReference type="ARBA" id="ARBA00023204"/>
    </source>
</evidence>
<dbReference type="EMBL" id="CP015772">
    <property type="protein sequence ID" value="ANH81110.1"/>
    <property type="molecule type" value="Genomic_DNA"/>
</dbReference>
<evidence type="ECO:0000256" key="1">
    <source>
        <dbReference type="ARBA" id="ARBA00003618"/>
    </source>
</evidence>
<dbReference type="PANTHER" id="PTHR11059:SF0">
    <property type="entry name" value="DNA REPAIR PROTEIN RECN"/>
    <property type="match status" value="1"/>
</dbReference>
<evidence type="ECO:0000256" key="8">
    <source>
        <dbReference type="ARBA" id="ARBA00033408"/>
    </source>
</evidence>
<dbReference type="GO" id="GO:0005524">
    <property type="term" value="F:ATP binding"/>
    <property type="evidence" value="ECO:0007669"/>
    <property type="project" value="UniProtKB-KW"/>
</dbReference>
<dbReference type="GO" id="GO:0006281">
    <property type="term" value="P:DNA repair"/>
    <property type="evidence" value="ECO:0007669"/>
    <property type="project" value="UniProtKB-KW"/>
</dbReference>
<keyword evidence="13" id="KW-1185">Reference proteome</keyword>
<dbReference type="PIRSF" id="PIRSF003128">
    <property type="entry name" value="RecN"/>
    <property type="match status" value="1"/>
</dbReference>
<dbReference type="KEGG" id="nia:A8C56_09075"/>
<dbReference type="InterPro" id="IPR027417">
    <property type="entry name" value="P-loop_NTPase"/>
</dbReference>
<dbReference type="NCBIfam" id="TIGR00634">
    <property type="entry name" value="recN"/>
    <property type="match status" value="1"/>
</dbReference>
<feature type="coiled-coil region" evidence="10">
    <location>
        <begin position="156"/>
        <end position="186"/>
    </location>
</feature>
<evidence type="ECO:0000259" key="11">
    <source>
        <dbReference type="Pfam" id="PF02463"/>
    </source>
</evidence>
<dbReference type="InterPro" id="IPR004604">
    <property type="entry name" value="DNA_recomb/repair_RecN"/>
</dbReference>
<dbReference type="Proteomes" id="UP000077667">
    <property type="component" value="Chromosome"/>
</dbReference>
<dbReference type="GO" id="GO:0009432">
    <property type="term" value="P:SOS response"/>
    <property type="evidence" value="ECO:0007669"/>
    <property type="project" value="TreeGrafter"/>
</dbReference>
<keyword evidence="7 9" id="KW-0234">DNA repair</keyword>
<keyword evidence="6" id="KW-0067">ATP-binding</keyword>
<feature type="domain" description="RecF/RecN/SMC N-terminal" evidence="11">
    <location>
        <begin position="1"/>
        <end position="506"/>
    </location>
</feature>
<evidence type="ECO:0000256" key="9">
    <source>
        <dbReference type="PIRNR" id="PIRNR003128"/>
    </source>
</evidence>
<evidence type="ECO:0000256" key="2">
    <source>
        <dbReference type="ARBA" id="ARBA00009441"/>
    </source>
</evidence>
<dbReference type="PANTHER" id="PTHR11059">
    <property type="entry name" value="DNA REPAIR PROTEIN RECN"/>
    <property type="match status" value="1"/>
</dbReference>
<protein>
    <recommendedName>
        <fullName evidence="3 9">DNA repair protein RecN</fullName>
    </recommendedName>
    <alternativeName>
        <fullName evidence="8 9">Recombination protein N</fullName>
    </alternativeName>
</protein>
<dbReference type="RefSeq" id="WP_067754786.1">
    <property type="nucleotide sequence ID" value="NZ_CP015772.1"/>
</dbReference>